<evidence type="ECO:0000313" key="3">
    <source>
        <dbReference type="Proteomes" id="UP001408356"/>
    </source>
</evidence>
<proteinExistence type="predicted"/>
<feature type="region of interest" description="Disordered" evidence="1">
    <location>
        <begin position="1"/>
        <end position="40"/>
    </location>
</feature>
<accession>A0ABR2ULT1</accession>
<comment type="caution">
    <text evidence="2">The sequence shown here is derived from an EMBL/GenBank/DDBJ whole genome shotgun (WGS) entry which is preliminary data.</text>
</comment>
<reference evidence="2 3" key="1">
    <citation type="journal article" date="2024" name="J. Plant Pathol.">
        <title>Sequence and assembly of the genome of Seiridium unicorne, isolate CBS 538.82, causal agent of cypress canker disease.</title>
        <authorList>
            <person name="Scali E."/>
            <person name="Rocca G.D."/>
            <person name="Danti R."/>
            <person name="Garbelotto M."/>
            <person name="Barberini S."/>
            <person name="Baroncelli R."/>
            <person name="Emiliani G."/>
        </authorList>
    </citation>
    <scope>NUCLEOTIDE SEQUENCE [LARGE SCALE GENOMIC DNA]</scope>
    <source>
        <strain evidence="2 3">BM-138-508</strain>
    </source>
</reference>
<sequence>MSTTSASRPITMTDQGPPTQYQYQPSGIAPTPSFPGPSLDPRLVNQLPQPTAVSNTGYGLKTSRTATEYSLREYMALQKKRRYDDPVAENRLRIQRDLALADLKTLRGHVAALVKAGESHRWGRWVLGGLLATLIPAVRRIFRRPADDEETSNDTEYAFQRSKGLISRTWTLVRNNGALASMGLFVLSVLYVFQAEVSLRVARTVSKRLKRLIQRIEIGNETLDEGDMGLFKGWRWRVLNWKS</sequence>
<evidence type="ECO:0000313" key="2">
    <source>
        <dbReference type="EMBL" id="KAK9415516.1"/>
    </source>
</evidence>
<gene>
    <name evidence="2" type="ORF">SUNI508_10356</name>
</gene>
<feature type="compositionally biased region" description="Polar residues" evidence="1">
    <location>
        <begin position="1"/>
        <end position="25"/>
    </location>
</feature>
<name>A0ABR2ULT1_9PEZI</name>
<organism evidence="2 3">
    <name type="scientific">Seiridium unicorne</name>
    <dbReference type="NCBI Taxonomy" id="138068"/>
    <lineage>
        <taxon>Eukaryota</taxon>
        <taxon>Fungi</taxon>
        <taxon>Dikarya</taxon>
        <taxon>Ascomycota</taxon>
        <taxon>Pezizomycotina</taxon>
        <taxon>Sordariomycetes</taxon>
        <taxon>Xylariomycetidae</taxon>
        <taxon>Amphisphaeriales</taxon>
        <taxon>Sporocadaceae</taxon>
        <taxon>Seiridium</taxon>
    </lineage>
</organism>
<keyword evidence="3" id="KW-1185">Reference proteome</keyword>
<dbReference type="EMBL" id="JARVKF010000415">
    <property type="protein sequence ID" value="KAK9415516.1"/>
    <property type="molecule type" value="Genomic_DNA"/>
</dbReference>
<protein>
    <submittedName>
        <fullName evidence="2">Uncharacterized protein</fullName>
    </submittedName>
</protein>
<dbReference type="Proteomes" id="UP001408356">
    <property type="component" value="Unassembled WGS sequence"/>
</dbReference>
<evidence type="ECO:0000256" key="1">
    <source>
        <dbReference type="SAM" id="MobiDB-lite"/>
    </source>
</evidence>